<reference evidence="8" key="1">
    <citation type="submission" date="2022-10" db="EMBL/GenBank/DDBJ databases">
        <authorList>
            <person name="Chen Y."/>
            <person name="Dougan E. K."/>
            <person name="Chan C."/>
            <person name="Rhodes N."/>
            <person name="Thang M."/>
        </authorList>
    </citation>
    <scope>NUCLEOTIDE SEQUENCE</scope>
</reference>
<feature type="compositionally biased region" description="Gly residues" evidence="6">
    <location>
        <begin position="237"/>
        <end position="251"/>
    </location>
</feature>
<protein>
    <submittedName>
        <fullName evidence="9">EF-hand domain-containing protein</fullName>
    </submittedName>
</protein>
<dbReference type="OrthoDB" id="445944at2759"/>
<keyword evidence="5" id="KW-0653">Protein transport</keyword>
<feature type="domain" description="VPS37 C-terminal" evidence="7">
    <location>
        <begin position="21"/>
        <end position="172"/>
    </location>
</feature>
<evidence type="ECO:0000256" key="2">
    <source>
        <dbReference type="ARBA" id="ARBA00007617"/>
    </source>
</evidence>
<reference evidence="9 10" key="2">
    <citation type="submission" date="2024-05" db="EMBL/GenBank/DDBJ databases">
        <authorList>
            <person name="Chen Y."/>
            <person name="Shah S."/>
            <person name="Dougan E. K."/>
            <person name="Thang M."/>
            <person name="Chan C."/>
        </authorList>
    </citation>
    <scope>NUCLEOTIDE SEQUENCE [LARGE SCALE GENOMIC DNA]</scope>
</reference>
<dbReference type="AlphaFoldDB" id="A0A9P1GG79"/>
<evidence type="ECO:0000313" key="10">
    <source>
        <dbReference type="Proteomes" id="UP001152797"/>
    </source>
</evidence>
<accession>A0A9P1GG79</accession>
<dbReference type="Proteomes" id="UP001152797">
    <property type="component" value="Unassembled WGS sequence"/>
</dbReference>
<organism evidence="8">
    <name type="scientific">Cladocopium goreaui</name>
    <dbReference type="NCBI Taxonomy" id="2562237"/>
    <lineage>
        <taxon>Eukaryota</taxon>
        <taxon>Sar</taxon>
        <taxon>Alveolata</taxon>
        <taxon>Dinophyceae</taxon>
        <taxon>Suessiales</taxon>
        <taxon>Symbiodiniaceae</taxon>
        <taxon>Cladocopium</taxon>
    </lineage>
</organism>
<keyword evidence="10" id="KW-1185">Reference proteome</keyword>
<proteinExistence type="inferred from homology"/>
<evidence type="ECO:0000256" key="6">
    <source>
        <dbReference type="SAM" id="MobiDB-lite"/>
    </source>
</evidence>
<evidence type="ECO:0000256" key="3">
    <source>
        <dbReference type="ARBA" id="ARBA00022448"/>
    </source>
</evidence>
<gene>
    <name evidence="8" type="ORF">C1SCF055_LOCUS34820</name>
</gene>
<dbReference type="GO" id="GO:0015031">
    <property type="term" value="P:protein transport"/>
    <property type="evidence" value="ECO:0007669"/>
    <property type="project" value="UniProtKB-KW"/>
</dbReference>
<comment type="caution">
    <text evidence="8">The sequence shown here is derived from an EMBL/GenBank/DDBJ whole genome shotgun (WGS) entry which is preliminary data.</text>
</comment>
<comment type="subcellular location">
    <subcellularLocation>
        <location evidence="1">Endosome</location>
    </subcellularLocation>
</comment>
<dbReference type="GO" id="GO:0000813">
    <property type="term" value="C:ESCRT I complex"/>
    <property type="evidence" value="ECO:0007669"/>
    <property type="project" value="UniProtKB-ARBA"/>
</dbReference>
<keyword evidence="4" id="KW-0967">Endosome</keyword>
<evidence type="ECO:0000313" key="9">
    <source>
        <dbReference type="EMBL" id="CAL4796774.1"/>
    </source>
</evidence>
<sequence length="414" mass="44832">MEVMEFPTKASSCPCRFAAVEHLSVTELQQLQANVSAMDDLILEVKDLLQQLKAVRQEGRSVADAIMDREPKLQEAAVDYEGKREALAQLRSSVEAKIQQRQEILQKRSPQRLGVQLNAGRAQTGPLARAQDAEQLAEETLNQALDAGAMDASGLSQFRQQFMQQKMKKHLNLALKSAVESGISGDRARPVDALAKELGGDGEFQWRGNFELIRQMWLWFTVPRPRYAAMGHPGAPSGVGGGNPGDAGAGASGASDQRAARERYRNALFDREAKAATALLEQVRHYVGRSGKCHVSDFEDLCTIHHAISNLYQRVRRFSNVEAMPRVYRNAVKGPAVGPNERPTAPTQNEAELLILNSDGLEAKAEDDGSAAVLGASTASVPLVALEVLPAAIVRSGAQGARNHGAGPTLLARF</sequence>
<comment type="similarity">
    <text evidence="2">Belongs to the VPS37 family.</text>
</comment>
<evidence type="ECO:0000259" key="7">
    <source>
        <dbReference type="Pfam" id="PF07200"/>
    </source>
</evidence>
<feature type="region of interest" description="Disordered" evidence="6">
    <location>
        <begin position="233"/>
        <end position="257"/>
    </location>
</feature>
<name>A0A9P1GG79_9DINO</name>
<dbReference type="EMBL" id="CAMXCT020004535">
    <property type="protein sequence ID" value="CAL1162837.1"/>
    <property type="molecule type" value="Genomic_DNA"/>
</dbReference>
<dbReference type="EMBL" id="CAMXCT010004535">
    <property type="protein sequence ID" value="CAI4009462.1"/>
    <property type="molecule type" value="Genomic_DNA"/>
</dbReference>
<evidence type="ECO:0000256" key="1">
    <source>
        <dbReference type="ARBA" id="ARBA00004177"/>
    </source>
</evidence>
<dbReference type="InterPro" id="IPR009851">
    <property type="entry name" value="Mod_r"/>
</dbReference>
<evidence type="ECO:0000256" key="5">
    <source>
        <dbReference type="ARBA" id="ARBA00022927"/>
    </source>
</evidence>
<keyword evidence="3" id="KW-0813">Transport</keyword>
<dbReference type="EMBL" id="CAMXCT030004535">
    <property type="protein sequence ID" value="CAL4796774.1"/>
    <property type="molecule type" value="Genomic_DNA"/>
</dbReference>
<evidence type="ECO:0000313" key="8">
    <source>
        <dbReference type="EMBL" id="CAI4009462.1"/>
    </source>
</evidence>
<evidence type="ECO:0000256" key="4">
    <source>
        <dbReference type="ARBA" id="ARBA00022753"/>
    </source>
</evidence>
<dbReference type="Pfam" id="PF07200">
    <property type="entry name" value="Mod_r"/>
    <property type="match status" value="1"/>
</dbReference>